<dbReference type="GO" id="GO:0003725">
    <property type="term" value="F:double-stranded RNA binding"/>
    <property type="evidence" value="ECO:0007669"/>
    <property type="project" value="TreeGrafter"/>
</dbReference>
<dbReference type="Proteomes" id="UP000541444">
    <property type="component" value="Unassembled WGS sequence"/>
</dbReference>
<dbReference type="GO" id="GO:0006396">
    <property type="term" value="P:RNA processing"/>
    <property type="evidence" value="ECO:0007669"/>
    <property type="project" value="TreeGrafter"/>
</dbReference>
<dbReference type="GO" id="GO:0005634">
    <property type="term" value="C:nucleus"/>
    <property type="evidence" value="ECO:0007669"/>
    <property type="project" value="TreeGrafter"/>
</dbReference>
<dbReference type="PROSITE" id="PS50137">
    <property type="entry name" value="DS_RBD"/>
    <property type="match status" value="2"/>
</dbReference>
<dbReference type="GO" id="GO:0004525">
    <property type="term" value="F:ribonuclease III activity"/>
    <property type="evidence" value="ECO:0007669"/>
    <property type="project" value="TreeGrafter"/>
</dbReference>
<protein>
    <recommendedName>
        <fullName evidence="3">DRBM domain-containing protein</fullName>
    </recommendedName>
</protein>
<evidence type="ECO:0000313" key="5">
    <source>
        <dbReference type="Proteomes" id="UP000541444"/>
    </source>
</evidence>
<dbReference type="Pfam" id="PF00035">
    <property type="entry name" value="dsrm"/>
    <property type="match status" value="2"/>
</dbReference>
<comment type="caution">
    <text evidence="4">The sequence shown here is derived from an EMBL/GenBank/DDBJ whole genome shotgun (WGS) entry which is preliminary data.</text>
</comment>
<feature type="domain" description="DRBM" evidence="3">
    <location>
        <begin position="101"/>
        <end position="165"/>
    </location>
</feature>
<keyword evidence="1 2" id="KW-0694">RNA-binding</keyword>
<keyword evidence="5" id="KW-1185">Reference proteome</keyword>
<dbReference type="InterPro" id="IPR014720">
    <property type="entry name" value="dsRBD_dom"/>
</dbReference>
<dbReference type="GO" id="GO:0010468">
    <property type="term" value="P:regulation of gene expression"/>
    <property type="evidence" value="ECO:0007669"/>
    <property type="project" value="TreeGrafter"/>
</dbReference>
<dbReference type="AlphaFoldDB" id="A0A7J7N0Q0"/>
<proteinExistence type="predicted"/>
<dbReference type="Gene3D" id="3.30.160.20">
    <property type="match status" value="2"/>
</dbReference>
<sequence length="281" mass="30339">MSTVKTTITGVSNCYVFKSRLQEYAQKIGAVTPVYEATNGGPPHDPSFKCTVTVNNVKYYSLPGFSTRKAAEQSAAEVALFELARTGQIASAGHQVHESGLCKNLLQEYAQKMSYAMPSYVCTQDGQGFTCTVEIGGIQYIGAAATAKKAAERKAARTALLAIQSSESSTPGVSGANGGSHLTVFPCKRKVADRVETPKPLKVKNDSKKIKVSKKRKKKLRTQGVLFEQDENSNVQIQVDNSGPLSMRMNENYQDPLTFNSNGTEQSSVVAQVVEAQVISQ</sequence>
<reference evidence="4 5" key="1">
    <citation type="journal article" date="2020" name="IScience">
        <title>Genome Sequencing of the Endangered Kingdonia uniflora (Circaeasteraceae, Ranunculales) Reveals Potential Mechanisms of Evolutionary Specialization.</title>
        <authorList>
            <person name="Sun Y."/>
            <person name="Deng T."/>
            <person name="Zhang A."/>
            <person name="Moore M.J."/>
            <person name="Landis J.B."/>
            <person name="Lin N."/>
            <person name="Zhang H."/>
            <person name="Zhang X."/>
            <person name="Huang J."/>
            <person name="Zhang X."/>
            <person name="Sun H."/>
            <person name="Wang H."/>
        </authorList>
    </citation>
    <scope>NUCLEOTIDE SEQUENCE [LARGE SCALE GENOMIC DNA]</scope>
    <source>
        <strain evidence="4">TB1705</strain>
        <tissue evidence="4">Leaf</tissue>
    </source>
</reference>
<evidence type="ECO:0000256" key="2">
    <source>
        <dbReference type="PROSITE-ProRule" id="PRU00266"/>
    </source>
</evidence>
<dbReference type="PANTHER" id="PTHR11207">
    <property type="entry name" value="RIBONUCLEASE III"/>
    <property type="match status" value="1"/>
</dbReference>
<evidence type="ECO:0000256" key="1">
    <source>
        <dbReference type="ARBA" id="ARBA00022884"/>
    </source>
</evidence>
<accession>A0A7J7N0Q0</accession>
<name>A0A7J7N0Q0_9MAGN</name>
<dbReference type="OrthoDB" id="1904943at2759"/>
<evidence type="ECO:0000313" key="4">
    <source>
        <dbReference type="EMBL" id="KAF6160624.1"/>
    </source>
</evidence>
<dbReference type="EMBL" id="JACGCM010001161">
    <property type="protein sequence ID" value="KAF6160624.1"/>
    <property type="molecule type" value="Genomic_DNA"/>
</dbReference>
<dbReference type="PANTHER" id="PTHR11207:SF1">
    <property type="entry name" value="DOUBLE-STRANDED RNA-BINDING PROTEIN 1"/>
    <property type="match status" value="1"/>
</dbReference>
<dbReference type="SUPFAM" id="SSF54768">
    <property type="entry name" value="dsRNA-binding domain-like"/>
    <property type="match status" value="2"/>
</dbReference>
<feature type="domain" description="DRBM" evidence="3">
    <location>
        <begin position="16"/>
        <end position="85"/>
    </location>
</feature>
<dbReference type="SMART" id="SM00358">
    <property type="entry name" value="DSRM"/>
    <property type="match status" value="2"/>
</dbReference>
<organism evidence="4 5">
    <name type="scientific">Kingdonia uniflora</name>
    <dbReference type="NCBI Taxonomy" id="39325"/>
    <lineage>
        <taxon>Eukaryota</taxon>
        <taxon>Viridiplantae</taxon>
        <taxon>Streptophyta</taxon>
        <taxon>Embryophyta</taxon>
        <taxon>Tracheophyta</taxon>
        <taxon>Spermatophyta</taxon>
        <taxon>Magnoliopsida</taxon>
        <taxon>Ranunculales</taxon>
        <taxon>Circaeasteraceae</taxon>
        <taxon>Kingdonia</taxon>
    </lineage>
</organism>
<gene>
    <name evidence="4" type="ORF">GIB67_019564</name>
</gene>
<evidence type="ECO:0000259" key="3">
    <source>
        <dbReference type="PROSITE" id="PS50137"/>
    </source>
</evidence>